<proteinExistence type="predicted"/>
<sequence>MPPPSPSSLSRYDFRSFHHRRSISGVSLSHRFFYPQSKSSLSLENPNLFSLFCCSLFRSFILLPKSQSRLILISLFVYRSPDLMVFVSLLHLNWVFEDGTGRLNRHGMVIVQRLFILQIQIAFSYSRSFGQSLLGLRLHYALQAYKELSCTMIRGTWYQQCLLVMDVRNWPSHQKTKVIQPLYWVGEGSGRDMAWSALKELFGQYGEIQRGIAMEIAANALQLIKDH</sequence>
<protein>
    <submittedName>
        <fullName evidence="1">Uncharacterized protein</fullName>
    </submittedName>
</protein>
<name>A0AAD8KAS3_TARER</name>
<reference evidence="1" key="1">
    <citation type="journal article" date="2023" name="bioRxiv">
        <title>Improved chromosome-level genome assembly for marigold (Tagetes erecta).</title>
        <authorList>
            <person name="Jiang F."/>
            <person name="Yuan L."/>
            <person name="Wang S."/>
            <person name="Wang H."/>
            <person name="Xu D."/>
            <person name="Wang A."/>
            <person name="Fan W."/>
        </authorList>
    </citation>
    <scope>NUCLEOTIDE SEQUENCE</scope>
    <source>
        <strain evidence="1">WSJ</strain>
        <tissue evidence="1">Leaf</tissue>
    </source>
</reference>
<evidence type="ECO:0000313" key="1">
    <source>
        <dbReference type="EMBL" id="KAK1419467.1"/>
    </source>
</evidence>
<dbReference type="EMBL" id="JAUHHV010000007">
    <property type="protein sequence ID" value="KAK1419467.1"/>
    <property type="molecule type" value="Genomic_DNA"/>
</dbReference>
<gene>
    <name evidence="1" type="ORF">QVD17_28638</name>
</gene>
<accession>A0AAD8KAS3</accession>
<keyword evidence="2" id="KW-1185">Reference proteome</keyword>
<comment type="caution">
    <text evidence="1">The sequence shown here is derived from an EMBL/GenBank/DDBJ whole genome shotgun (WGS) entry which is preliminary data.</text>
</comment>
<evidence type="ECO:0000313" key="2">
    <source>
        <dbReference type="Proteomes" id="UP001229421"/>
    </source>
</evidence>
<organism evidence="1 2">
    <name type="scientific">Tagetes erecta</name>
    <name type="common">African marigold</name>
    <dbReference type="NCBI Taxonomy" id="13708"/>
    <lineage>
        <taxon>Eukaryota</taxon>
        <taxon>Viridiplantae</taxon>
        <taxon>Streptophyta</taxon>
        <taxon>Embryophyta</taxon>
        <taxon>Tracheophyta</taxon>
        <taxon>Spermatophyta</taxon>
        <taxon>Magnoliopsida</taxon>
        <taxon>eudicotyledons</taxon>
        <taxon>Gunneridae</taxon>
        <taxon>Pentapetalae</taxon>
        <taxon>asterids</taxon>
        <taxon>campanulids</taxon>
        <taxon>Asterales</taxon>
        <taxon>Asteraceae</taxon>
        <taxon>Asteroideae</taxon>
        <taxon>Heliantheae alliance</taxon>
        <taxon>Tageteae</taxon>
        <taxon>Tagetes</taxon>
    </lineage>
</organism>
<dbReference type="AlphaFoldDB" id="A0AAD8KAS3"/>
<dbReference type="Proteomes" id="UP001229421">
    <property type="component" value="Unassembled WGS sequence"/>
</dbReference>